<dbReference type="OrthoDB" id="331021at2157"/>
<accession>A0A1G7JNJ7</accession>
<dbReference type="Proteomes" id="UP000324020">
    <property type="component" value="Unassembled WGS sequence"/>
</dbReference>
<keyword evidence="1" id="KW-0472">Membrane</keyword>
<dbReference type="Gene3D" id="1.10.10.10">
    <property type="entry name" value="Winged helix-like DNA-binding domain superfamily/Winged helix DNA-binding domain"/>
    <property type="match status" value="1"/>
</dbReference>
<evidence type="ECO:0000256" key="1">
    <source>
        <dbReference type="SAM" id="Phobius"/>
    </source>
</evidence>
<organism evidence="3 4">
    <name type="scientific">Halorubrum xinjiangense</name>
    <dbReference type="NCBI Taxonomy" id="261291"/>
    <lineage>
        <taxon>Archaea</taxon>
        <taxon>Methanobacteriati</taxon>
        <taxon>Methanobacteriota</taxon>
        <taxon>Stenosarchaea group</taxon>
        <taxon>Halobacteria</taxon>
        <taxon>Halobacteriales</taxon>
        <taxon>Haloferacaceae</taxon>
        <taxon>Halorubrum</taxon>
    </lineage>
</organism>
<dbReference type="InterPro" id="IPR036388">
    <property type="entry name" value="WH-like_DNA-bd_sf"/>
</dbReference>
<feature type="transmembrane region" description="Helical" evidence="1">
    <location>
        <begin position="122"/>
        <end position="143"/>
    </location>
</feature>
<dbReference type="RefSeq" id="WP_149797902.1">
    <property type="nucleotide sequence ID" value="NZ_FNBO01000003.1"/>
</dbReference>
<evidence type="ECO:0000313" key="4">
    <source>
        <dbReference type="Proteomes" id="UP000324020"/>
    </source>
</evidence>
<keyword evidence="4" id="KW-1185">Reference proteome</keyword>
<dbReference type="EMBL" id="FNBO01000003">
    <property type="protein sequence ID" value="SDF26425.1"/>
    <property type="molecule type" value="Genomic_DNA"/>
</dbReference>
<keyword evidence="1" id="KW-1133">Transmembrane helix</keyword>
<keyword evidence="1" id="KW-0812">Transmembrane</keyword>
<reference evidence="3 4" key="1">
    <citation type="submission" date="2016-10" db="EMBL/GenBank/DDBJ databases">
        <authorList>
            <person name="Varghese N."/>
            <person name="Submissions S."/>
        </authorList>
    </citation>
    <scope>NUCLEOTIDE SEQUENCE [LARGE SCALE GENOMIC DNA]</scope>
    <source>
        <strain evidence="3 4">CGMCC 1.3527</strain>
    </source>
</reference>
<dbReference type="AlphaFoldDB" id="A0A1G7JNJ7"/>
<feature type="domain" description="DUF7344" evidence="2">
    <location>
        <begin position="17"/>
        <end position="96"/>
    </location>
</feature>
<name>A0A1G7JNJ7_9EURY</name>
<evidence type="ECO:0000313" key="3">
    <source>
        <dbReference type="EMBL" id="SDF26425.1"/>
    </source>
</evidence>
<evidence type="ECO:0000259" key="2">
    <source>
        <dbReference type="Pfam" id="PF24035"/>
    </source>
</evidence>
<sequence length="186" mass="20983">MSPEANPSDELSPDLVFEILSNTRRRMVLYYLRWYGGSVSVQELVGEVAALQNDVAVEDLTRQQRKRVYVSLYQTHLPKLEEAGLIEYDDDEGIVRLTDSADEIDTYLTPASEPARRWQLPYVWLSLVGGLLFVLSVIGVPVVASIPTAGLGLALMVGFATLAALQYWRHRKRRQEIPDELLKHEG</sequence>
<dbReference type="InterPro" id="IPR055768">
    <property type="entry name" value="DUF7344"/>
</dbReference>
<dbReference type="Pfam" id="PF24035">
    <property type="entry name" value="DUF7344"/>
    <property type="match status" value="1"/>
</dbReference>
<gene>
    <name evidence="3" type="ORF">SAMN04488067_10326</name>
</gene>
<protein>
    <recommendedName>
        <fullName evidence="2">DUF7344 domain-containing protein</fullName>
    </recommendedName>
</protein>
<proteinExistence type="predicted"/>
<feature type="transmembrane region" description="Helical" evidence="1">
    <location>
        <begin position="149"/>
        <end position="168"/>
    </location>
</feature>